<dbReference type="Proteomes" id="UP000234331">
    <property type="component" value="Unassembled WGS sequence"/>
</dbReference>
<dbReference type="SUPFAM" id="SSF50998">
    <property type="entry name" value="Quinoprotein alcohol dehydrogenase-like"/>
    <property type="match status" value="1"/>
</dbReference>
<dbReference type="InterPro" id="IPR015943">
    <property type="entry name" value="WD40/YVTN_repeat-like_dom_sf"/>
</dbReference>
<organism evidence="6 7">
    <name type="scientific">Frankia canadensis</name>
    <dbReference type="NCBI Taxonomy" id="1836972"/>
    <lineage>
        <taxon>Bacteria</taxon>
        <taxon>Bacillati</taxon>
        <taxon>Actinomycetota</taxon>
        <taxon>Actinomycetes</taxon>
        <taxon>Frankiales</taxon>
        <taxon>Frankiaceae</taxon>
        <taxon>Frankia</taxon>
    </lineage>
</organism>
<dbReference type="GO" id="GO:0007165">
    <property type="term" value="P:signal transduction"/>
    <property type="evidence" value="ECO:0007669"/>
    <property type="project" value="InterPro"/>
</dbReference>
<feature type="repeat" description="WD" evidence="3">
    <location>
        <begin position="746"/>
        <end position="772"/>
    </location>
</feature>
<dbReference type="CDD" id="cd00200">
    <property type="entry name" value="WD40"/>
    <property type="match status" value="1"/>
</dbReference>
<feature type="repeat" description="WD" evidence="3">
    <location>
        <begin position="1014"/>
        <end position="1055"/>
    </location>
</feature>
<dbReference type="Pfam" id="PF00400">
    <property type="entry name" value="WD40"/>
    <property type="match status" value="5"/>
</dbReference>
<evidence type="ECO:0000256" key="2">
    <source>
        <dbReference type="ARBA" id="ARBA00022737"/>
    </source>
</evidence>
<evidence type="ECO:0000256" key="1">
    <source>
        <dbReference type="ARBA" id="ARBA00022574"/>
    </source>
</evidence>
<dbReference type="InterPro" id="IPR019775">
    <property type="entry name" value="WD40_repeat_CS"/>
</dbReference>
<dbReference type="PANTHER" id="PTHR44019:SF8">
    <property type="entry name" value="POC1 CENTRIOLAR PROTEIN HOMOLOG"/>
    <property type="match status" value="1"/>
</dbReference>
<evidence type="ECO:0000313" key="6">
    <source>
        <dbReference type="EMBL" id="SNQ50152.1"/>
    </source>
</evidence>
<dbReference type="Gene3D" id="3.40.50.10140">
    <property type="entry name" value="Toll/interleukin-1 receptor homology (TIR) domain"/>
    <property type="match status" value="1"/>
</dbReference>
<dbReference type="InterPro" id="IPR050505">
    <property type="entry name" value="WDR55/POC1"/>
</dbReference>
<dbReference type="SUPFAM" id="SSF52540">
    <property type="entry name" value="P-loop containing nucleoside triphosphate hydrolases"/>
    <property type="match status" value="1"/>
</dbReference>
<dbReference type="InterPro" id="IPR035897">
    <property type="entry name" value="Toll_tir_struct_dom_sf"/>
</dbReference>
<name>A0A2I2KWX6_9ACTN</name>
<dbReference type="PROSITE" id="PS50082">
    <property type="entry name" value="WD_REPEATS_2"/>
    <property type="match status" value="5"/>
</dbReference>
<dbReference type="InterPro" id="IPR036322">
    <property type="entry name" value="WD40_repeat_dom_sf"/>
</dbReference>
<keyword evidence="7" id="KW-1185">Reference proteome</keyword>
<feature type="domain" description="Novel STAND NTPase 1" evidence="5">
    <location>
        <begin position="141"/>
        <end position="538"/>
    </location>
</feature>
<dbReference type="InterPro" id="IPR011047">
    <property type="entry name" value="Quinoprotein_ADH-like_sf"/>
</dbReference>
<dbReference type="RefSeq" id="WP_165818553.1">
    <property type="nucleotide sequence ID" value="NZ_FZMO01000346.1"/>
</dbReference>
<evidence type="ECO:0000256" key="3">
    <source>
        <dbReference type="PROSITE-ProRule" id="PRU00221"/>
    </source>
</evidence>
<evidence type="ECO:0000259" key="4">
    <source>
        <dbReference type="Pfam" id="PF13676"/>
    </source>
</evidence>
<dbReference type="Pfam" id="PF13676">
    <property type="entry name" value="TIR_2"/>
    <property type="match status" value="1"/>
</dbReference>
<dbReference type="PROSITE" id="PS00678">
    <property type="entry name" value="WD_REPEATS_1"/>
    <property type="match status" value="2"/>
</dbReference>
<keyword evidence="2" id="KW-0677">Repeat</keyword>
<dbReference type="Gene3D" id="2.130.10.10">
    <property type="entry name" value="YVTN repeat-like/Quinoprotein amine dehydrogenase"/>
    <property type="match status" value="3"/>
</dbReference>
<feature type="repeat" description="WD" evidence="3">
    <location>
        <begin position="1159"/>
        <end position="1193"/>
    </location>
</feature>
<dbReference type="InterPro" id="IPR000157">
    <property type="entry name" value="TIR_dom"/>
</dbReference>
<dbReference type="Pfam" id="PF20703">
    <property type="entry name" value="nSTAND1"/>
    <property type="match status" value="1"/>
</dbReference>
<feature type="domain" description="TIR" evidence="4">
    <location>
        <begin position="4"/>
        <end position="114"/>
    </location>
</feature>
<feature type="repeat" description="WD" evidence="3">
    <location>
        <begin position="1061"/>
        <end position="1102"/>
    </location>
</feature>
<feature type="repeat" description="WD" evidence="3">
    <location>
        <begin position="1107"/>
        <end position="1142"/>
    </location>
</feature>
<dbReference type="PROSITE" id="PS50294">
    <property type="entry name" value="WD_REPEATS_REGION"/>
    <property type="match status" value="3"/>
</dbReference>
<dbReference type="SUPFAM" id="SSF52200">
    <property type="entry name" value="Toll/Interleukin receptor TIR domain"/>
    <property type="match status" value="1"/>
</dbReference>
<dbReference type="SMART" id="SM00320">
    <property type="entry name" value="WD40"/>
    <property type="match status" value="12"/>
</dbReference>
<dbReference type="InterPro" id="IPR049052">
    <property type="entry name" value="nSTAND1"/>
</dbReference>
<dbReference type="InterPro" id="IPR020472">
    <property type="entry name" value="WD40_PAC1"/>
</dbReference>
<accession>A0A2I2KWX6</accession>
<protein>
    <submittedName>
        <fullName evidence="6">Putative WD-40 repeat-containing protein</fullName>
    </submittedName>
</protein>
<dbReference type="SUPFAM" id="SSF50978">
    <property type="entry name" value="WD40 repeat-like"/>
    <property type="match status" value="1"/>
</dbReference>
<dbReference type="InterPro" id="IPR001680">
    <property type="entry name" value="WD40_rpt"/>
</dbReference>
<dbReference type="PANTHER" id="PTHR44019">
    <property type="entry name" value="WD REPEAT-CONTAINING PROTEIN 55"/>
    <property type="match status" value="1"/>
</dbReference>
<evidence type="ECO:0000313" key="7">
    <source>
        <dbReference type="Proteomes" id="UP000234331"/>
    </source>
</evidence>
<evidence type="ECO:0000259" key="5">
    <source>
        <dbReference type="Pfam" id="PF20703"/>
    </source>
</evidence>
<dbReference type="EMBL" id="FZMO01000346">
    <property type="protein sequence ID" value="SNQ50152.1"/>
    <property type="molecule type" value="Genomic_DNA"/>
</dbReference>
<keyword evidence="1 3" id="KW-0853">WD repeat</keyword>
<sequence>MARVFVSYTEKADGGRAREILGWLREDGHEPFLAADRGHGMRPGDAWRDRIAQELRAADAVVFVVTRAFNASIWCNAEVGMAVLLGCRLLPLRVEAGVSSPLLDEVHYIECHDDPVSARHALDGELRAMGGGYTGWRGSNPYPGLHPFSTEHARTYFGRDVEIRDALRLLRAPTGSTPSLLAIAGPSGCGKSSLLRAGLVPALHAESAWVLTRAWQPLDDPLDGLAHTLVAAARQLGVDWSLARVRSELDEPDDLGLRRLAAELLLTRPEIWHRHLVLALDQAEELFTRAAAERRSRLARLIAGALAGPVRLMVTIRSEFLDDLRDMTELADVTIHPFLLGPLSPAMLRLAIEEPARLAGLTFERGLVSTMVAETETGEALPLLAFTLRQLAEGRARGTTIPAARYRDLGGVSGALVGGAELALATAASASGLTARQILVCLLRLVTLDESGRRSRRRLRRAEFSDSEQKALDTFLERRLLTGDASDDGDRWITPTHEALLTQWASLDLLIIEWSTALSRTRAIERAAAEWHAADRAETYLWGQPRVDATMVEVLGPGTPVSEHPSEPPAPRLDSLAEEFVAACRDRARRTAEQQARAGRRLRRLRISSAGVLAATLVALLVAAIAIDQERAATSARRTAVAHHMVTEADALRTRDPEGALSFAVAAMALKDDDVARASLINTLTASRYTGGLSGIYAGIEGASVLAPSGRVLAASRHGEISLRRLVDGASGKPSPLWRIPGTVYLNAMAFSSDDALLASADQQGTVRMWEVTGSGPPRPLLSGSCGGGAPANAIAVSSHPGLLAAGCGDATVVLLTPGGPATGVRLGTRQPSGGGAVRAMAISADATVLVSADGSGRISGWNVADPAHPVPTASLASPVGAVSALVLAADRTTVVLAGERGTAVLTGLGTNGRPPSVHLLPRPFGTIPKALALTVDARTLAVGNDEGTIEMWDVAKPDRPHLLASLRPSARAVTTMTFTSSGDRLLTTDPLSGVVTTWRVADPGEVVERSPRLAVNTNSVYALEFAPGNTVLGVGSDDETIAAWDLGNSAQPRILGGGRQRSPGGRVRSIAFAPGGGLLATGNENGRIMLWELRPHQAPRLLGRPPEVHQNFVDDVAFSPDGTILASASDDNTVRLWDVRNPARPTLLAVRTEPHAQVRAVAFSATGHMLFAASNDGTILEWRLPASRERHPVLIRKLSIGGQADGGSADLLNSVAFSPNGEFVAAGYPTGEVAVFDLRRPGNPHRVVLTDLGGSIQSVRLSGSAGGILAAGNDKGLVALWDLTDPATPRPLSSPLPGPSGSVVGLAFSPDGRTLVAGGDREVARFDLTALQRLRADPLPVACARGAHGPDQGTWAFYASGINQPPVCAGKPH</sequence>
<proteinExistence type="predicted"/>
<reference evidence="6 7" key="1">
    <citation type="submission" date="2017-06" db="EMBL/GenBank/DDBJ databases">
        <authorList>
            <person name="Kim H.J."/>
            <person name="Triplett B.A."/>
        </authorList>
    </citation>
    <scope>NUCLEOTIDE SEQUENCE [LARGE SCALE GENOMIC DNA]</scope>
    <source>
        <strain evidence="6">FRACA_ARgP5</strain>
    </source>
</reference>
<dbReference type="PRINTS" id="PR00320">
    <property type="entry name" value="GPROTEINBRPT"/>
</dbReference>
<gene>
    <name evidence="6" type="ORF">FRACA_410026</name>
</gene>
<dbReference type="InterPro" id="IPR027417">
    <property type="entry name" value="P-loop_NTPase"/>
</dbReference>